<comment type="caution">
    <text evidence="1">The sequence shown here is derived from an EMBL/GenBank/DDBJ whole genome shotgun (WGS) entry which is preliminary data.</text>
</comment>
<dbReference type="EMBL" id="BARS01044262">
    <property type="protein sequence ID" value="GAG34312.1"/>
    <property type="molecule type" value="Genomic_DNA"/>
</dbReference>
<reference evidence="1" key="1">
    <citation type="journal article" date="2014" name="Front. Microbiol.">
        <title>High frequency of phylogenetically diverse reductive dehalogenase-homologous genes in deep subseafloor sedimentary metagenomes.</title>
        <authorList>
            <person name="Kawai M."/>
            <person name="Futagami T."/>
            <person name="Toyoda A."/>
            <person name="Takaki Y."/>
            <person name="Nishi S."/>
            <person name="Hori S."/>
            <person name="Arai W."/>
            <person name="Tsubouchi T."/>
            <person name="Morono Y."/>
            <person name="Uchiyama I."/>
            <person name="Ito T."/>
            <person name="Fujiyama A."/>
            <person name="Inagaki F."/>
            <person name="Takami H."/>
        </authorList>
    </citation>
    <scope>NUCLEOTIDE SEQUENCE</scope>
    <source>
        <strain evidence="1">Expedition CK06-06</strain>
    </source>
</reference>
<dbReference type="AlphaFoldDB" id="X0XFV0"/>
<gene>
    <name evidence="1" type="ORF">S01H1_66907</name>
</gene>
<name>X0XFV0_9ZZZZ</name>
<sequence>MPVLLVCSLRSLVGKTAVSVAIAQRLDQDGYSPKLARLATAEPDEAAQADARCFALLSLSAAEGDHP</sequence>
<feature type="non-terminal residue" evidence="1">
    <location>
        <position position="67"/>
    </location>
</feature>
<organism evidence="1">
    <name type="scientific">marine sediment metagenome</name>
    <dbReference type="NCBI Taxonomy" id="412755"/>
    <lineage>
        <taxon>unclassified sequences</taxon>
        <taxon>metagenomes</taxon>
        <taxon>ecological metagenomes</taxon>
    </lineage>
</organism>
<proteinExistence type="predicted"/>
<dbReference type="CDD" id="cd01983">
    <property type="entry name" value="SIMIBI"/>
    <property type="match status" value="1"/>
</dbReference>
<accession>X0XFV0</accession>
<protein>
    <submittedName>
        <fullName evidence="1">Uncharacterized protein</fullName>
    </submittedName>
</protein>
<evidence type="ECO:0000313" key="1">
    <source>
        <dbReference type="EMBL" id="GAG34312.1"/>
    </source>
</evidence>